<evidence type="ECO:0000259" key="5">
    <source>
        <dbReference type="PROSITE" id="PS50893"/>
    </source>
</evidence>
<evidence type="ECO:0000313" key="6">
    <source>
        <dbReference type="EMBL" id="KRL18540.1"/>
    </source>
</evidence>
<evidence type="ECO:0000256" key="4">
    <source>
        <dbReference type="ARBA" id="ARBA00022840"/>
    </source>
</evidence>
<evidence type="ECO:0000256" key="1">
    <source>
        <dbReference type="ARBA" id="ARBA00005417"/>
    </source>
</evidence>
<comment type="caution">
    <text evidence="6">The sequence shown here is derived from an EMBL/GenBank/DDBJ whole genome shotgun (WGS) entry which is preliminary data.</text>
</comment>
<comment type="similarity">
    <text evidence="1">Belongs to the ABC transporter superfamily.</text>
</comment>
<dbReference type="InterPro" id="IPR003439">
    <property type="entry name" value="ABC_transporter-like_ATP-bd"/>
</dbReference>
<name>A0ABR5PGB8_9LACO</name>
<dbReference type="Gene3D" id="3.40.50.300">
    <property type="entry name" value="P-loop containing nucleotide triphosphate hydrolases"/>
    <property type="match status" value="1"/>
</dbReference>
<dbReference type="SMART" id="SM00382">
    <property type="entry name" value="AAA"/>
    <property type="match status" value="1"/>
</dbReference>
<dbReference type="PROSITE" id="PS50893">
    <property type="entry name" value="ABC_TRANSPORTER_2"/>
    <property type="match status" value="1"/>
</dbReference>
<dbReference type="SUPFAM" id="SSF52540">
    <property type="entry name" value="P-loop containing nucleoside triphosphate hydrolases"/>
    <property type="match status" value="1"/>
</dbReference>
<gene>
    <name evidence="6" type="ORF">FD12_GL002468</name>
</gene>
<dbReference type="InterPro" id="IPR003593">
    <property type="entry name" value="AAA+_ATPase"/>
</dbReference>
<protein>
    <submittedName>
        <fullName evidence="6">ABC superfamily ATP binding cassette transporter, ABC protein</fullName>
    </submittedName>
</protein>
<proteinExistence type="inferred from homology"/>
<dbReference type="InterPro" id="IPR017871">
    <property type="entry name" value="ABC_transporter-like_CS"/>
</dbReference>
<dbReference type="Proteomes" id="UP000051977">
    <property type="component" value="Unassembled WGS sequence"/>
</dbReference>
<dbReference type="PROSITE" id="PS00211">
    <property type="entry name" value="ABC_TRANSPORTER_1"/>
    <property type="match status" value="1"/>
</dbReference>
<evidence type="ECO:0000256" key="3">
    <source>
        <dbReference type="ARBA" id="ARBA00022741"/>
    </source>
</evidence>
<feature type="domain" description="ABC transporter" evidence="5">
    <location>
        <begin position="13"/>
        <end position="237"/>
    </location>
</feature>
<keyword evidence="3" id="KW-0547">Nucleotide-binding</keyword>
<dbReference type="InterPro" id="IPR027417">
    <property type="entry name" value="P-loop_NTPase"/>
</dbReference>
<dbReference type="PANTHER" id="PTHR43335:SF4">
    <property type="entry name" value="ABC TRANSPORTER, ATP-BINDING PROTEIN"/>
    <property type="match status" value="1"/>
</dbReference>
<dbReference type="EMBL" id="AZEI01000004">
    <property type="protein sequence ID" value="KRL18540.1"/>
    <property type="molecule type" value="Genomic_DNA"/>
</dbReference>
<sequence>MPKEIFILNQPILAVHQLNKSFGAKQVLHDVSFACQRGHVIGLVGANGAGKTTLMKAILGLTTATGQIRIDGQPTSFDHHEVLHEVGALIEYPSIYPFMSGRDHLKLFAKGPHRRQRIDRTIADLHLTKYIDRPAKGYSLGMKQKLGIALAILNDPKLVVLDEPMNGLDPQANKELRELIITKRQAGTTFLISSHILGELQRIADDLLVIDHGKIVKQTTMADLLAASSHQLILSTSDDAMARKVLTKAGYLLTEDPKPTIRVGAKTQLEPILDALSHQQITVLDIQHHDADLEDSVLKLLAQDQLQKEGQI</sequence>
<keyword evidence="7" id="KW-1185">Reference proteome</keyword>
<evidence type="ECO:0000313" key="7">
    <source>
        <dbReference type="Proteomes" id="UP000051977"/>
    </source>
</evidence>
<dbReference type="PANTHER" id="PTHR43335">
    <property type="entry name" value="ABC TRANSPORTER, ATP-BINDING PROTEIN"/>
    <property type="match status" value="1"/>
</dbReference>
<organism evidence="6 7">
    <name type="scientific">Lentilactobacillus rapi DSM 19907 = JCM 15042</name>
    <dbReference type="NCBI Taxonomy" id="1423795"/>
    <lineage>
        <taxon>Bacteria</taxon>
        <taxon>Bacillati</taxon>
        <taxon>Bacillota</taxon>
        <taxon>Bacilli</taxon>
        <taxon>Lactobacillales</taxon>
        <taxon>Lactobacillaceae</taxon>
        <taxon>Lentilactobacillus</taxon>
    </lineage>
</organism>
<accession>A0ABR5PGB8</accession>
<dbReference type="Pfam" id="PF00005">
    <property type="entry name" value="ABC_tran"/>
    <property type="match status" value="1"/>
</dbReference>
<keyword evidence="2" id="KW-0813">Transport</keyword>
<keyword evidence="4" id="KW-0067">ATP-binding</keyword>
<evidence type="ECO:0000256" key="2">
    <source>
        <dbReference type="ARBA" id="ARBA00022448"/>
    </source>
</evidence>
<reference evidence="6 7" key="1">
    <citation type="journal article" date="2015" name="Genome Announc.">
        <title>Expanding the biotechnology potential of lactobacilli through comparative genomics of 213 strains and associated genera.</title>
        <authorList>
            <person name="Sun Z."/>
            <person name="Harris H.M."/>
            <person name="McCann A."/>
            <person name="Guo C."/>
            <person name="Argimon S."/>
            <person name="Zhang W."/>
            <person name="Yang X."/>
            <person name="Jeffery I.B."/>
            <person name="Cooney J.C."/>
            <person name="Kagawa T.F."/>
            <person name="Liu W."/>
            <person name="Song Y."/>
            <person name="Salvetti E."/>
            <person name="Wrobel A."/>
            <person name="Rasinkangas P."/>
            <person name="Parkhill J."/>
            <person name="Rea M.C."/>
            <person name="O'Sullivan O."/>
            <person name="Ritari J."/>
            <person name="Douillard F.P."/>
            <person name="Paul Ross R."/>
            <person name="Yang R."/>
            <person name="Briner A.E."/>
            <person name="Felis G.E."/>
            <person name="de Vos W.M."/>
            <person name="Barrangou R."/>
            <person name="Klaenhammer T.R."/>
            <person name="Caufield P.W."/>
            <person name="Cui Y."/>
            <person name="Zhang H."/>
            <person name="O'Toole P.W."/>
        </authorList>
    </citation>
    <scope>NUCLEOTIDE SEQUENCE [LARGE SCALE GENOMIC DNA]</scope>
    <source>
        <strain evidence="6 7">DSM 19907</strain>
    </source>
</reference>